<dbReference type="Proteomes" id="UP000281474">
    <property type="component" value="Unassembled WGS sequence"/>
</dbReference>
<evidence type="ECO:0000313" key="3">
    <source>
        <dbReference type="EMBL" id="RLV61723.1"/>
    </source>
</evidence>
<dbReference type="InterPro" id="IPR051122">
    <property type="entry name" value="SDR_DHRS6-like"/>
</dbReference>
<protein>
    <submittedName>
        <fullName evidence="3">Short chain dehydrogenase</fullName>
    </submittedName>
</protein>
<sequence length="202" mass="21575">MKILIIGATGTIGQAIVSELESKHQIIKASRSQGDILIDLSSSASINSAFAKLTNLDAVICAAGAVAFAPFNEMTREQWDIGINSRLMGQIYLVQQAARILNDNGSITLTTGIIADHSISTGISAATLSGAIHHFVPHVALELTRGIRVNCVSPSVLTESLDTYADYFPGFQSISAKEVAQYYVRAVEGVETGKVFKAYKNN</sequence>
<accession>A0A3L8Q3J8</accession>
<dbReference type="InterPro" id="IPR002347">
    <property type="entry name" value="SDR_fam"/>
</dbReference>
<evidence type="ECO:0000313" key="4">
    <source>
        <dbReference type="Proteomes" id="UP000281474"/>
    </source>
</evidence>
<keyword evidence="4" id="KW-1185">Reference proteome</keyword>
<dbReference type="OrthoDB" id="9787486at2"/>
<dbReference type="SUPFAM" id="SSF51735">
    <property type="entry name" value="NAD(P)-binding Rossmann-fold domains"/>
    <property type="match status" value="1"/>
</dbReference>
<dbReference type="Pfam" id="PF13561">
    <property type="entry name" value="adh_short_C2"/>
    <property type="match status" value="1"/>
</dbReference>
<evidence type="ECO:0000256" key="1">
    <source>
        <dbReference type="ARBA" id="ARBA00006484"/>
    </source>
</evidence>
<dbReference type="GO" id="GO:0016491">
    <property type="term" value="F:oxidoreductase activity"/>
    <property type="evidence" value="ECO:0007669"/>
    <property type="project" value="UniProtKB-KW"/>
</dbReference>
<gene>
    <name evidence="3" type="ORF">D5018_01025</name>
</gene>
<dbReference type="PANTHER" id="PTHR43477">
    <property type="entry name" value="DIHYDROANTICAPSIN 7-DEHYDROGENASE"/>
    <property type="match status" value="1"/>
</dbReference>
<organism evidence="3 4">
    <name type="scientific">Parashewanella curva</name>
    <dbReference type="NCBI Taxonomy" id="2338552"/>
    <lineage>
        <taxon>Bacteria</taxon>
        <taxon>Pseudomonadati</taxon>
        <taxon>Pseudomonadota</taxon>
        <taxon>Gammaproteobacteria</taxon>
        <taxon>Alteromonadales</taxon>
        <taxon>Shewanellaceae</taxon>
        <taxon>Parashewanella</taxon>
    </lineage>
</organism>
<dbReference type="Gene3D" id="3.40.50.720">
    <property type="entry name" value="NAD(P)-binding Rossmann-like Domain"/>
    <property type="match status" value="1"/>
</dbReference>
<comment type="caution">
    <text evidence="3">The sequence shown here is derived from an EMBL/GenBank/DDBJ whole genome shotgun (WGS) entry which is preliminary data.</text>
</comment>
<dbReference type="CDD" id="cd11731">
    <property type="entry name" value="Lin1944_like_SDR_c"/>
    <property type="match status" value="1"/>
</dbReference>
<proteinExistence type="inferred from homology"/>
<dbReference type="AlphaFoldDB" id="A0A3L8Q3J8"/>
<evidence type="ECO:0000256" key="2">
    <source>
        <dbReference type="ARBA" id="ARBA00023002"/>
    </source>
</evidence>
<dbReference type="InterPro" id="IPR036291">
    <property type="entry name" value="NAD(P)-bd_dom_sf"/>
</dbReference>
<name>A0A3L8Q3J8_9GAMM</name>
<dbReference type="NCBIfam" id="NF005754">
    <property type="entry name" value="PRK07578.1"/>
    <property type="match status" value="1"/>
</dbReference>
<comment type="similarity">
    <text evidence="1">Belongs to the short-chain dehydrogenases/reductases (SDR) family.</text>
</comment>
<keyword evidence="2" id="KW-0560">Oxidoreductase</keyword>
<dbReference type="RefSeq" id="WP_121837122.1">
    <property type="nucleotide sequence ID" value="NZ_ML014753.1"/>
</dbReference>
<reference evidence="3 4" key="1">
    <citation type="submission" date="2018-09" db="EMBL/GenBank/DDBJ databases">
        <title>Phylogeny of the Shewanellaceae, and recommendation for two new genera, Pseudoshewanella and Parashewanella.</title>
        <authorList>
            <person name="Wang G."/>
        </authorList>
    </citation>
    <scope>NUCLEOTIDE SEQUENCE [LARGE SCALE GENOMIC DNA]</scope>
    <source>
        <strain evidence="3 4">C51</strain>
    </source>
</reference>
<dbReference type="PRINTS" id="PR00081">
    <property type="entry name" value="GDHRDH"/>
</dbReference>
<dbReference type="EMBL" id="QZEI01000001">
    <property type="protein sequence ID" value="RLV61723.1"/>
    <property type="molecule type" value="Genomic_DNA"/>
</dbReference>
<dbReference type="PANTHER" id="PTHR43477:SF1">
    <property type="entry name" value="DIHYDROANTICAPSIN 7-DEHYDROGENASE"/>
    <property type="match status" value="1"/>
</dbReference>